<dbReference type="Proteomes" id="UP000027265">
    <property type="component" value="Unassembled WGS sequence"/>
</dbReference>
<feature type="non-terminal residue" evidence="3">
    <location>
        <position position="1"/>
    </location>
</feature>
<organism evidence="3 4">
    <name type="scientific">Jaapia argillacea MUCL 33604</name>
    <dbReference type="NCBI Taxonomy" id="933084"/>
    <lineage>
        <taxon>Eukaryota</taxon>
        <taxon>Fungi</taxon>
        <taxon>Dikarya</taxon>
        <taxon>Basidiomycota</taxon>
        <taxon>Agaricomycotina</taxon>
        <taxon>Agaricomycetes</taxon>
        <taxon>Agaricomycetidae</taxon>
        <taxon>Jaapiales</taxon>
        <taxon>Jaapiaceae</taxon>
        <taxon>Jaapia</taxon>
    </lineage>
</organism>
<protein>
    <recommendedName>
        <fullName evidence="2">F-box domain-containing protein</fullName>
    </recommendedName>
</protein>
<reference evidence="4" key="1">
    <citation type="journal article" date="2014" name="Proc. Natl. Acad. Sci. U.S.A.">
        <title>Extensive sampling of basidiomycete genomes demonstrates inadequacy of the white-rot/brown-rot paradigm for wood decay fungi.</title>
        <authorList>
            <person name="Riley R."/>
            <person name="Salamov A.A."/>
            <person name="Brown D.W."/>
            <person name="Nagy L.G."/>
            <person name="Floudas D."/>
            <person name="Held B.W."/>
            <person name="Levasseur A."/>
            <person name="Lombard V."/>
            <person name="Morin E."/>
            <person name="Otillar R."/>
            <person name="Lindquist E.A."/>
            <person name="Sun H."/>
            <person name="LaButti K.M."/>
            <person name="Schmutz J."/>
            <person name="Jabbour D."/>
            <person name="Luo H."/>
            <person name="Baker S.E."/>
            <person name="Pisabarro A.G."/>
            <person name="Walton J.D."/>
            <person name="Blanchette R.A."/>
            <person name="Henrissat B."/>
            <person name="Martin F."/>
            <person name="Cullen D."/>
            <person name="Hibbett D.S."/>
            <person name="Grigoriev I.V."/>
        </authorList>
    </citation>
    <scope>NUCLEOTIDE SEQUENCE [LARGE SCALE GENOMIC DNA]</scope>
    <source>
        <strain evidence="4">MUCL 33604</strain>
    </source>
</reference>
<dbReference type="SUPFAM" id="SSF81383">
    <property type="entry name" value="F-box domain"/>
    <property type="match status" value="1"/>
</dbReference>
<evidence type="ECO:0000313" key="3">
    <source>
        <dbReference type="EMBL" id="KDQ62011.1"/>
    </source>
</evidence>
<dbReference type="OrthoDB" id="2269034at2759"/>
<name>A0A067QHD8_9AGAM</name>
<keyword evidence="1" id="KW-0175">Coiled coil</keyword>
<dbReference type="HOGENOM" id="CLU_018544_3_1_1"/>
<dbReference type="Pfam" id="PF12937">
    <property type="entry name" value="F-box-like"/>
    <property type="match status" value="1"/>
</dbReference>
<gene>
    <name evidence="3" type="ORF">JAAARDRAFT_107428</name>
</gene>
<dbReference type="Gene3D" id="1.20.1280.50">
    <property type="match status" value="1"/>
</dbReference>
<sequence length="134" mass="15366">LYKAWEEFDEAEVELRKLRRRVSALEEKRDLTQSRCTNIISLLAPIRRLPPEIISKIFVHTVGPDFINPLKYQLPVLLTHVCSYWRQIALSTSTLWASLLIAPRDGGEIARMRPILDCFLARSGTVPLSTHVDL</sequence>
<dbReference type="AlphaFoldDB" id="A0A067QHD8"/>
<evidence type="ECO:0000256" key="1">
    <source>
        <dbReference type="SAM" id="Coils"/>
    </source>
</evidence>
<dbReference type="InterPro" id="IPR036047">
    <property type="entry name" value="F-box-like_dom_sf"/>
</dbReference>
<feature type="non-terminal residue" evidence="3">
    <location>
        <position position="134"/>
    </location>
</feature>
<dbReference type="InParanoid" id="A0A067QHD8"/>
<feature type="coiled-coil region" evidence="1">
    <location>
        <begin position="8"/>
        <end position="35"/>
    </location>
</feature>
<evidence type="ECO:0000313" key="4">
    <source>
        <dbReference type="Proteomes" id="UP000027265"/>
    </source>
</evidence>
<accession>A0A067QHD8</accession>
<proteinExistence type="predicted"/>
<evidence type="ECO:0000259" key="2">
    <source>
        <dbReference type="Pfam" id="PF12937"/>
    </source>
</evidence>
<dbReference type="InterPro" id="IPR001810">
    <property type="entry name" value="F-box_dom"/>
</dbReference>
<keyword evidence="4" id="KW-1185">Reference proteome</keyword>
<dbReference type="EMBL" id="KL197712">
    <property type="protein sequence ID" value="KDQ62011.1"/>
    <property type="molecule type" value="Genomic_DNA"/>
</dbReference>
<feature type="domain" description="F-box" evidence="2">
    <location>
        <begin position="46"/>
        <end position="100"/>
    </location>
</feature>